<sequence>MNESALERTARALDLVPYLLEHQGISITELANVFGVTEKQINQDLVLIHMCGLPGYTPLELIDMYYEDGYVTVSDPQSFKRPRKMGRSEMVSILVSLDLLKSMRSDALRNEIEELQTKLLSSLQFENPFVVVQDFDDSPFLQDLERAISKSSTLRIVYLSGNKDERTERIIFPLEIYRANQATYLNAWCQTSNADRTFRLDRIISCELLGNSDVSGAPGQRDLILEQEGAVILINKSARNFVEDNRAIIKNIEEVSGSEELLVKLNPVDSDWLVRTVLGFGGGISVKEPLELANDITSRVQAIQKVYLGK</sequence>
<dbReference type="InterPro" id="IPR028349">
    <property type="entry name" value="PafC-like"/>
</dbReference>
<proteinExistence type="predicted"/>
<feature type="domain" description="PafC HTH" evidence="2">
    <location>
        <begin position="8"/>
        <end position="119"/>
    </location>
</feature>
<dbReference type="PIRSF" id="PIRSF016838">
    <property type="entry name" value="PafC"/>
    <property type="match status" value="1"/>
</dbReference>
<evidence type="ECO:0000313" key="4">
    <source>
        <dbReference type="EMBL" id="CAB4677631.1"/>
    </source>
</evidence>
<dbReference type="AlphaFoldDB" id="A0A6J7KPE1"/>
<evidence type="ECO:0000313" key="7">
    <source>
        <dbReference type="EMBL" id="CAB4837599.1"/>
    </source>
</evidence>
<reference evidence="9" key="1">
    <citation type="submission" date="2020-05" db="EMBL/GenBank/DDBJ databases">
        <authorList>
            <person name="Chiriac C."/>
            <person name="Salcher M."/>
            <person name="Ghai R."/>
            <person name="Kavagutti S V."/>
        </authorList>
    </citation>
    <scope>NUCLEOTIDE SEQUENCE</scope>
</reference>
<evidence type="ECO:0000259" key="1">
    <source>
        <dbReference type="Pfam" id="PF13280"/>
    </source>
</evidence>
<feature type="domain" description="WYL" evidence="1">
    <location>
        <begin position="140"/>
        <end position="207"/>
    </location>
</feature>
<dbReference type="InterPro" id="IPR026881">
    <property type="entry name" value="WYL_dom"/>
</dbReference>
<dbReference type="InterPro" id="IPR057727">
    <property type="entry name" value="WCX_dom"/>
</dbReference>
<dbReference type="EMBL" id="CAFBPT010000002">
    <property type="protein sequence ID" value="CAB5021490.1"/>
    <property type="molecule type" value="Genomic_DNA"/>
</dbReference>
<protein>
    <submittedName>
        <fullName evidence="9">Unannotated protein</fullName>
    </submittedName>
</protein>
<dbReference type="Pfam" id="PF13280">
    <property type="entry name" value="WYL"/>
    <property type="match status" value="1"/>
</dbReference>
<name>A0A6J7KPE1_9ZZZZ</name>
<dbReference type="PANTHER" id="PTHR34580:SF1">
    <property type="entry name" value="PROTEIN PAFC"/>
    <property type="match status" value="1"/>
</dbReference>
<organism evidence="9">
    <name type="scientific">freshwater metagenome</name>
    <dbReference type="NCBI Taxonomy" id="449393"/>
    <lineage>
        <taxon>unclassified sequences</taxon>
        <taxon>metagenomes</taxon>
        <taxon>ecological metagenomes</taxon>
    </lineage>
</organism>
<dbReference type="Pfam" id="PF25583">
    <property type="entry name" value="WCX"/>
    <property type="match status" value="1"/>
</dbReference>
<dbReference type="PROSITE" id="PS52050">
    <property type="entry name" value="WYL"/>
    <property type="match status" value="1"/>
</dbReference>
<dbReference type="EMBL" id="CAFAHD010000060">
    <property type="protein sequence ID" value="CAB4837599.1"/>
    <property type="molecule type" value="Genomic_DNA"/>
</dbReference>
<feature type="domain" description="WCX" evidence="3">
    <location>
        <begin position="230"/>
        <end position="303"/>
    </location>
</feature>
<dbReference type="EMBL" id="CAFBNU010000001">
    <property type="protein sequence ID" value="CAB4957341.1"/>
    <property type="molecule type" value="Genomic_DNA"/>
</dbReference>
<dbReference type="InterPro" id="IPR043839">
    <property type="entry name" value="PafC_HTH"/>
</dbReference>
<evidence type="ECO:0000313" key="10">
    <source>
        <dbReference type="EMBL" id="CAB5021490.1"/>
    </source>
</evidence>
<dbReference type="PANTHER" id="PTHR34580">
    <property type="match status" value="1"/>
</dbReference>
<gene>
    <name evidence="4" type="ORF">UFOPK2343_00845</name>
    <name evidence="5" type="ORF">UFOPK2652_00228</name>
    <name evidence="6" type="ORF">UFOPK3128_00031</name>
    <name evidence="7" type="ORF">UFOPK3227_00621</name>
    <name evidence="8" type="ORF">UFOPK3511_00241</name>
    <name evidence="9" type="ORF">UFOPK3880_00031</name>
    <name evidence="10" type="ORF">UFOPK4146_00284</name>
</gene>
<dbReference type="EMBL" id="CAEZXD010000021">
    <property type="protein sequence ID" value="CAB4677631.1"/>
    <property type="molecule type" value="Genomic_DNA"/>
</dbReference>
<dbReference type="InterPro" id="IPR051534">
    <property type="entry name" value="CBASS_pafABC_assoc_protein"/>
</dbReference>
<dbReference type="EMBL" id="CAEZYD010000002">
    <property type="protein sequence ID" value="CAB4701744.1"/>
    <property type="molecule type" value="Genomic_DNA"/>
</dbReference>
<evidence type="ECO:0000259" key="3">
    <source>
        <dbReference type="Pfam" id="PF25583"/>
    </source>
</evidence>
<evidence type="ECO:0000313" key="8">
    <source>
        <dbReference type="EMBL" id="CAB4889302.1"/>
    </source>
</evidence>
<evidence type="ECO:0000259" key="2">
    <source>
        <dbReference type="Pfam" id="PF19187"/>
    </source>
</evidence>
<dbReference type="Pfam" id="PF19187">
    <property type="entry name" value="HTH_PafC"/>
    <property type="match status" value="1"/>
</dbReference>
<dbReference type="EMBL" id="CAFAAZ010000001">
    <property type="protein sequence ID" value="CAB4811330.1"/>
    <property type="molecule type" value="Genomic_DNA"/>
</dbReference>
<accession>A0A6J7KPE1</accession>
<dbReference type="EMBL" id="CAFBMA010000001">
    <property type="protein sequence ID" value="CAB4889302.1"/>
    <property type="molecule type" value="Genomic_DNA"/>
</dbReference>
<evidence type="ECO:0000313" key="9">
    <source>
        <dbReference type="EMBL" id="CAB4957341.1"/>
    </source>
</evidence>
<evidence type="ECO:0000313" key="5">
    <source>
        <dbReference type="EMBL" id="CAB4701744.1"/>
    </source>
</evidence>
<evidence type="ECO:0000313" key="6">
    <source>
        <dbReference type="EMBL" id="CAB4811330.1"/>
    </source>
</evidence>